<name>A0ABP6UV71_9FLAO</name>
<evidence type="ECO:0000256" key="4">
    <source>
        <dbReference type="ARBA" id="ARBA00023136"/>
    </source>
</evidence>
<feature type="domain" description="AprE-like beta-barrel" evidence="6">
    <location>
        <begin position="328"/>
        <end position="411"/>
    </location>
</feature>
<organism evidence="7 8">
    <name type="scientific">Aquimarina addita</name>
    <dbReference type="NCBI Taxonomy" id="870485"/>
    <lineage>
        <taxon>Bacteria</taxon>
        <taxon>Pseudomonadati</taxon>
        <taxon>Bacteroidota</taxon>
        <taxon>Flavobacteriia</taxon>
        <taxon>Flavobacteriales</taxon>
        <taxon>Flavobacteriaceae</taxon>
        <taxon>Aquimarina</taxon>
    </lineage>
</organism>
<evidence type="ECO:0000313" key="8">
    <source>
        <dbReference type="Proteomes" id="UP001500459"/>
    </source>
</evidence>
<dbReference type="Pfam" id="PF26002">
    <property type="entry name" value="Beta-barrel_AprE"/>
    <property type="match status" value="1"/>
</dbReference>
<dbReference type="PRINTS" id="PR01490">
    <property type="entry name" value="RTXTOXIND"/>
</dbReference>
<dbReference type="InterPro" id="IPR050739">
    <property type="entry name" value="MFP"/>
</dbReference>
<sequence>MPDHLDDIQLRSEEVQEILTRVPHWMIRWGNVLIFALVILLLFLSWLIKYPDVIKAEAIVTAQVPPQKEYAKVTGEIEKILVEDGQIVPEGTPLAIIRNTANYQDVFTLKSMIDSVAINSLDISFPLDKIPVLFLGDIETSFALFENNYLAYSLNKELQPFSNESLANQVSLSELYRRQANLKGQKRIAKTELDFKKRDFDRQKGLFDKGIISAQEFESKKIAYLQAERDYESNNVQLSQITEGISTASKTSKGTEISQRKEEINLRTKLLQSFDQLKKSIKDWELQYVLTSDITGRVSFMNFWNENQTVLAGDLVFSIIPSENSSYIAKIKAPSQNSGKIKVGQKANIKLENYPDDEFGMLQGTVEHISLLPDRDGLYLIDVALPKDLITSYYKKIEFRHEMRGVVMIITEDLRLIDRFFYQFKSLVDQ</sequence>
<dbReference type="Gene3D" id="1.10.287.470">
    <property type="entry name" value="Helix hairpin bin"/>
    <property type="match status" value="1"/>
</dbReference>
<dbReference type="Gene3D" id="2.40.30.170">
    <property type="match status" value="1"/>
</dbReference>
<keyword evidence="8" id="KW-1185">Reference proteome</keyword>
<dbReference type="Proteomes" id="UP001500459">
    <property type="component" value="Unassembled WGS sequence"/>
</dbReference>
<reference evidence="8" key="1">
    <citation type="journal article" date="2019" name="Int. J. Syst. Evol. Microbiol.">
        <title>The Global Catalogue of Microorganisms (GCM) 10K type strain sequencing project: providing services to taxonomists for standard genome sequencing and annotation.</title>
        <authorList>
            <consortium name="The Broad Institute Genomics Platform"/>
            <consortium name="The Broad Institute Genome Sequencing Center for Infectious Disease"/>
            <person name="Wu L."/>
            <person name="Ma J."/>
        </authorList>
    </citation>
    <scope>NUCLEOTIDE SEQUENCE [LARGE SCALE GENOMIC DNA]</scope>
    <source>
        <strain evidence="8">JCM 17106</strain>
    </source>
</reference>
<keyword evidence="4 5" id="KW-0472">Membrane</keyword>
<evidence type="ECO:0000256" key="2">
    <source>
        <dbReference type="ARBA" id="ARBA00022692"/>
    </source>
</evidence>
<dbReference type="PANTHER" id="PTHR30386:SF26">
    <property type="entry name" value="TRANSPORT PROTEIN COMB"/>
    <property type="match status" value="1"/>
</dbReference>
<comment type="caution">
    <text evidence="7">The sequence shown here is derived from an EMBL/GenBank/DDBJ whole genome shotgun (WGS) entry which is preliminary data.</text>
</comment>
<accession>A0ABP6UV71</accession>
<dbReference type="PANTHER" id="PTHR30386">
    <property type="entry name" value="MEMBRANE FUSION SUBUNIT OF EMRAB-TOLC MULTIDRUG EFFLUX PUMP"/>
    <property type="match status" value="1"/>
</dbReference>
<evidence type="ECO:0000259" key="6">
    <source>
        <dbReference type="Pfam" id="PF26002"/>
    </source>
</evidence>
<dbReference type="EMBL" id="BAABCW010000020">
    <property type="protein sequence ID" value="GAA3518952.1"/>
    <property type="molecule type" value="Genomic_DNA"/>
</dbReference>
<comment type="subcellular location">
    <subcellularLocation>
        <location evidence="1">Membrane</location>
        <topology evidence="1">Single-pass membrane protein</topology>
    </subcellularLocation>
</comment>
<evidence type="ECO:0000256" key="5">
    <source>
        <dbReference type="SAM" id="Phobius"/>
    </source>
</evidence>
<proteinExistence type="predicted"/>
<evidence type="ECO:0000313" key="7">
    <source>
        <dbReference type="EMBL" id="GAA3518952.1"/>
    </source>
</evidence>
<keyword evidence="3 5" id="KW-1133">Transmembrane helix</keyword>
<dbReference type="RefSeq" id="WP_344929878.1">
    <property type="nucleotide sequence ID" value="NZ_BAABCW010000020.1"/>
</dbReference>
<dbReference type="InterPro" id="IPR058982">
    <property type="entry name" value="Beta-barrel_AprE"/>
</dbReference>
<protein>
    <submittedName>
        <fullName evidence="7">HlyD family efflux transporter periplasmic adaptor subunit</fullName>
    </submittedName>
</protein>
<gene>
    <name evidence="7" type="ORF">GCM10022393_36380</name>
</gene>
<evidence type="ECO:0000256" key="3">
    <source>
        <dbReference type="ARBA" id="ARBA00022989"/>
    </source>
</evidence>
<evidence type="ECO:0000256" key="1">
    <source>
        <dbReference type="ARBA" id="ARBA00004167"/>
    </source>
</evidence>
<keyword evidence="2 5" id="KW-0812">Transmembrane</keyword>
<feature type="transmembrane region" description="Helical" evidence="5">
    <location>
        <begin position="29"/>
        <end position="48"/>
    </location>
</feature>